<feature type="region of interest" description="Disordered" evidence="1">
    <location>
        <begin position="850"/>
        <end position="876"/>
    </location>
</feature>
<feature type="region of interest" description="Disordered" evidence="1">
    <location>
        <begin position="340"/>
        <end position="369"/>
    </location>
</feature>
<feature type="compositionally biased region" description="Basic residues" evidence="1">
    <location>
        <begin position="793"/>
        <end position="802"/>
    </location>
</feature>
<comment type="caution">
    <text evidence="2">The sequence shown here is derived from an EMBL/GenBank/DDBJ whole genome shotgun (WGS) entry which is preliminary data.</text>
</comment>
<evidence type="ECO:0000313" key="2">
    <source>
        <dbReference type="EMBL" id="GJF00235.1"/>
    </source>
</evidence>
<feature type="compositionally biased region" description="Basic residues" evidence="1">
    <location>
        <begin position="74"/>
        <end position="84"/>
    </location>
</feature>
<accession>A0A9P3GWL6</accession>
<reference evidence="2 3" key="1">
    <citation type="submission" date="2021-08" db="EMBL/GenBank/DDBJ databases">
        <title>Draft Genome Sequence of Phanerochaete sordida strain YK-624.</title>
        <authorList>
            <person name="Mori T."/>
            <person name="Dohra H."/>
            <person name="Suzuki T."/>
            <person name="Kawagishi H."/>
            <person name="Hirai H."/>
        </authorList>
    </citation>
    <scope>NUCLEOTIDE SEQUENCE [LARGE SCALE GENOMIC DNA]</scope>
    <source>
        <strain evidence="2 3">YK-624</strain>
    </source>
</reference>
<keyword evidence="3" id="KW-1185">Reference proteome</keyword>
<evidence type="ECO:0000256" key="1">
    <source>
        <dbReference type="SAM" id="MobiDB-lite"/>
    </source>
</evidence>
<dbReference type="SUPFAM" id="SSF51197">
    <property type="entry name" value="Clavaminate synthase-like"/>
    <property type="match status" value="1"/>
</dbReference>
<sequence>MTGAARTSKRKVEDVSEVRAPCADKKEFFMGPDDPYLQAALPHGCICGVWIPSMMKQAQSDWDQLPLEYVSRRPPPRKSHKKKAAPRDEVSGSLTRTLWYAAYYARLKISPELRTVGLPGDIWITATTVQVSGRTEWLDLGPDGAQNGVFRHPSLPCTLGWKPEDHRLGYGGTKKTVDLWEEAWARDALARATKGFEARIPGHCVVNALERVRELATVTAVTPGARHVVPYKDLSQEVLAALLFPLHDPTLAGPSAPAPSASLALHSQPASAATATAVTAPLAPRGGDSASTMAGSNLPPFHEPPLSPLSPPPNDIEEGLPEEAYLIWSRTGQRHVLPEFMQDPQDSDGRMARTMTQGRPGVQPLPESPHETYLRSARAPIVTMHRSDAEGQGLTDVQLARAIMDHLQVGQVVLMKGWKGPSLPWGLETFAKLSGGQTRKGNSLEVTVEWQSAIKRIECRTDERARFTTRGTFREFVEAADPCLLDPGKPKNEDRSFQAPVNLLDLAISMDITEGATFLRELGDDVKASDALKGRLNSEVFHIDGKNIKGWALVSGAGFQSFTHVDGSGLATIVRMCDGCKYWAVLQMKGGFTDASKLRSAQEKMQAAFEQYVKIAEVCNNYTQAPIDIPNLATIHFIRLEPDMILIQPPGVFHEVYTPVRSVAIGGHFMAEDLLHLTLQCRLAIARSMGQAGNAYHPDTNRTLARMLLAQIERGDTYMNRRGFISLIRMLKQADLFSGVDYVKFDTDEADPVLSDTEFEIGVAVAMAEAILTHNGLTWEDIALQVKYEQPKKCGKPKKRGKPKENETQERGTPQGPFFPGDSLPWYERGTDVVTFPEGIKDELITFVKAHSDELQDSEAQQDSEEDDGETDDREP</sequence>
<dbReference type="OrthoDB" id="4161428at2759"/>
<dbReference type="Gene3D" id="2.60.120.650">
    <property type="entry name" value="Cupin"/>
    <property type="match status" value="1"/>
</dbReference>
<feature type="compositionally biased region" description="Acidic residues" evidence="1">
    <location>
        <begin position="855"/>
        <end position="876"/>
    </location>
</feature>
<evidence type="ECO:0000313" key="3">
    <source>
        <dbReference type="Proteomes" id="UP000703269"/>
    </source>
</evidence>
<feature type="region of interest" description="Disordered" evidence="1">
    <location>
        <begin position="792"/>
        <end position="825"/>
    </location>
</feature>
<dbReference type="EMBL" id="BPQB01000141">
    <property type="protein sequence ID" value="GJF00235.1"/>
    <property type="molecule type" value="Genomic_DNA"/>
</dbReference>
<organism evidence="2 3">
    <name type="scientific">Phanerochaete sordida</name>
    <dbReference type="NCBI Taxonomy" id="48140"/>
    <lineage>
        <taxon>Eukaryota</taxon>
        <taxon>Fungi</taxon>
        <taxon>Dikarya</taxon>
        <taxon>Basidiomycota</taxon>
        <taxon>Agaricomycotina</taxon>
        <taxon>Agaricomycetes</taxon>
        <taxon>Polyporales</taxon>
        <taxon>Phanerochaetaceae</taxon>
        <taxon>Phanerochaete</taxon>
    </lineage>
</organism>
<proteinExistence type="predicted"/>
<evidence type="ECO:0008006" key="4">
    <source>
        <dbReference type="Google" id="ProtNLM"/>
    </source>
</evidence>
<gene>
    <name evidence="2" type="ORF">PsYK624_165150</name>
</gene>
<name>A0A9P3GWL6_9APHY</name>
<dbReference type="AlphaFoldDB" id="A0A9P3GWL6"/>
<protein>
    <recommendedName>
        <fullName evidence="4">JmjC domain-containing protein</fullName>
    </recommendedName>
</protein>
<dbReference type="Proteomes" id="UP000703269">
    <property type="component" value="Unassembled WGS sequence"/>
</dbReference>
<feature type="region of interest" description="Disordered" evidence="1">
    <location>
        <begin position="281"/>
        <end position="304"/>
    </location>
</feature>
<feature type="region of interest" description="Disordered" evidence="1">
    <location>
        <begin position="69"/>
        <end position="89"/>
    </location>
</feature>